<evidence type="ECO:0000313" key="1">
    <source>
        <dbReference type="EMBL" id="KAJ8500970.1"/>
    </source>
</evidence>
<keyword evidence="2" id="KW-1185">Reference proteome</keyword>
<name>A0AAV8RFW3_ENSVE</name>
<dbReference type="Proteomes" id="UP001222027">
    <property type="component" value="Unassembled WGS sequence"/>
</dbReference>
<comment type="caution">
    <text evidence="1">The sequence shown here is derived from an EMBL/GenBank/DDBJ whole genome shotgun (WGS) entry which is preliminary data.</text>
</comment>
<sequence>MRAAVHGRPDEARSADAPYGARSCEPMRRRVFLFRPSAEPVVDVKNGTWLNGVSLIRGVAVSFDASRVVLCWLTWPRGVNSWCKVAITGGKLGLAFDGLQSLRFLRVPNQEGKRGRFASFDEISVKRKVVRL</sequence>
<gene>
    <name evidence="1" type="ORF">OPV22_011522</name>
</gene>
<proteinExistence type="predicted"/>
<dbReference type="EMBL" id="JAQQAF010000003">
    <property type="protein sequence ID" value="KAJ8500970.1"/>
    <property type="molecule type" value="Genomic_DNA"/>
</dbReference>
<evidence type="ECO:0008006" key="3">
    <source>
        <dbReference type="Google" id="ProtNLM"/>
    </source>
</evidence>
<organism evidence="1 2">
    <name type="scientific">Ensete ventricosum</name>
    <name type="common">Abyssinian banana</name>
    <name type="synonym">Musa ensete</name>
    <dbReference type="NCBI Taxonomy" id="4639"/>
    <lineage>
        <taxon>Eukaryota</taxon>
        <taxon>Viridiplantae</taxon>
        <taxon>Streptophyta</taxon>
        <taxon>Embryophyta</taxon>
        <taxon>Tracheophyta</taxon>
        <taxon>Spermatophyta</taxon>
        <taxon>Magnoliopsida</taxon>
        <taxon>Liliopsida</taxon>
        <taxon>Zingiberales</taxon>
        <taxon>Musaceae</taxon>
        <taxon>Ensete</taxon>
    </lineage>
</organism>
<evidence type="ECO:0000313" key="2">
    <source>
        <dbReference type="Proteomes" id="UP001222027"/>
    </source>
</evidence>
<accession>A0AAV8RFW3</accession>
<protein>
    <recommendedName>
        <fullName evidence="3">F-box associated domain-containing protein</fullName>
    </recommendedName>
</protein>
<reference evidence="1 2" key="1">
    <citation type="submission" date="2022-12" db="EMBL/GenBank/DDBJ databases">
        <title>Chromosome-scale assembly of the Ensete ventricosum genome.</title>
        <authorList>
            <person name="Dussert Y."/>
            <person name="Stocks J."/>
            <person name="Wendawek A."/>
            <person name="Woldeyes F."/>
            <person name="Nichols R.A."/>
            <person name="Borrell J.S."/>
        </authorList>
    </citation>
    <scope>NUCLEOTIDE SEQUENCE [LARGE SCALE GENOMIC DNA]</scope>
    <source>
        <strain evidence="2">cv. Maze</strain>
        <tissue evidence="1">Seeds</tissue>
    </source>
</reference>
<dbReference type="AlphaFoldDB" id="A0AAV8RFW3"/>